<evidence type="ECO:0000313" key="2">
    <source>
        <dbReference type="EMBL" id="PWD74742.1"/>
    </source>
</evidence>
<keyword evidence="5" id="KW-1185">Reference proteome</keyword>
<evidence type="ECO:0000313" key="5">
    <source>
        <dbReference type="Proteomes" id="UP000266633"/>
    </source>
</evidence>
<dbReference type="AlphaFoldDB" id="A0AAX1C9R9"/>
<gene>
    <name evidence="3" type="ORF">D5077_10755</name>
    <name evidence="2" type="ORF">DF213_05730</name>
</gene>
<feature type="compositionally biased region" description="Basic and acidic residues" evidence="1">
    <location>
        <begin position="1"/>
        <end position="10"/>
    </location>
</feature>
<sequence>MADVQRKEDEWAGGSSGILSDFFPPRTGQRPDGTVAKIGSLIIFPDAFINGAPHELFKGRHLAHDIIL</sequence>
<name>A0AAX1C9R9_9GAMM</name>
<reference evidence="3 5" key="2">
    <citation type="submission" date="2018-09" db="EMBL/GenBank/DDBJ databases">
        <title>Phylogenetic diversity of Pectobacterium and Dickeya strains causing blackleg disease of potato in Morocco.</title>
        <authorList>
            <person name="Oulghazi S."/>
            <person name="Moumni M."/>
            <person name="Faure D."/>
        </authorList>
    </citation>
    <scope>NUCLEOTIDE SEQUENCE [LARGE SCALE GENOMIC DNA]</scope>
    <source>
        <strain evidence="3 5">S4.16.03.LID</strain>
    </source>
</reference>
<organism evidence="2 4">
    <name type="scientific">Dickeya dianthicola</name>
    <dbReference type="NCBI Taxonomy" id="204039"/>
    <lineage>
        <taxon>Bacteria</taxon>
        <taxon>Pseudomonadati</taxon>
        <taxon>Pseudomonadota</taxon>
        <taxon>Gammaproteobacteria</taxon>
        <taxon>Enterobacterales</taxon>
        <taxon>Pectobacteriaceae</taxon>
        <taxon>Dickeya</taxon>
    </lineage>
</organism>
<reference evidence="2 4" key="1">
    <citation type="submission" date="2018-05" db="EMBL/GenBank/DDBJ databases">
        <title>Genomic diversity of pathogens causing Blackleg of Potato in Pakistan.</title>
        <authorList>
            <person name="Sarfraz S."/>
            <person name="Riaz K."/>
            <person name="Oulghazi S."/>
            <person name="Cigna J."/>
            <person name="Sahi S.T."/>
            <person name="Khan S.H."/>
            <person name="Hameed A."/>
            <person name="Faure D."/>
        </authorList>
    </citation>
    <scope>NUCLEOTIDE SEQUENCE [LARGE SCALE GENOMIC DNA]</scope>
    <source>
        <strain evidence="2 4">SS70</strain>
    </source>
</reference>
<dbReference type="Proteomes" id="UP000266633">
    <property type="component" value="Unassembled WGS sequence"/>
</dbReference>
<proteinExistence type="predicted"/>
<protein>
    <submittedName>
        <fullName evidence="2">Uncharacterized protein</fullName>
    </submittedName>
</protein>
<evidence type="ECO:0000313" key="3">
    <source>
        <dbReference type="EMBL" id="RJL72515.1"/>
    </source>
</evidence>
<accession>A0AAX1C9R9</accession>
<feature type="region of interest" description="Disordered" evidence="1">
    <location>
        <begin position="1"/>
        <end position="30"/>
    </location>
</feature>
<dbReference type="EMBL" id="QESZ01000008">
    <property type="protein sequence ID" value="PWD74742.1"/>
    <property type="molecule type" value="Genomic_DNA"/>
</dbReference>
<evidence type="ECO:0000256" key="1">
    <source>
        <dbReference type="SAM" id="MobiDB-lite"/>
    </source>
</evidence>
<comment type="caution">
    <text evidence="2">The sequence shown here is derived from an EMBL/GenBank/DDBJ whole genome shotgun (WGS) entry which is preliminary data.</text>
</comment>
<dbReference type="EMBL" id="QZDO01000032">
    <property type="protein sequence ID" value="RJL72515.1"/>
    <property type="molecule type" value="Genomic_DNA"/>
</dbReference>
<dbReference type="Proteomes" id="UP000245055">
    <property type="component" value="Unassembled WGS sequence"/>
</dbReference>
<evidence type="ECO:0000313" key="4">
    <source>
        <dbReference type="Proteomes" id="UP000245055"/>
    </source>
</evidence>